<dbReference type="PROSITE" id="PS51096">
    <property type="entry name" value="PTS_EIIA_TYPE_4"/>
    <property type="match status" value="1"/>
</dbReference>
<evidence type="ECO:0000313" key="4">
    <source>
        <dbReference type="Proteomes" id="UP000177583"/>
    </source>
</evidence>
<gene>
    <name evidence="3" type="ORF">A2557_07035</name>
</gene>
<dbReference type="SUPFAM" id="SSF53062">
    <property type="entry name" value="PTS system fructose IIA component-like"/>
    <property type="match status" value="1"/>
</dbReference>
<dbReference type="GO" id="GO:0016020">
    <property type="term" value="C:membrane"/>
    <property type="evidence" value="ECO:0007669"/>
    <property type="project" value="InterPro"/>
</dbReference>
<keyword evidence="1" id="KW-0808">Transferase</keyword>
<dbReference type="AlphaFoldDB" id="A0A1F6H362"/>
<dbReference type="InterPro" id="IPR036662">
    <property type="entry name" value="PTS_EIIA_man-typ_sf"/>
</dbReference>
<dbReference type="PANTHER" id="PTHR33799">
    <property type="entry name" value="PTS PERMEASE-RELATED-RELATED"/>
    <property type="match status" value="1"/>
</dbReference>
<dbReference type="EMBL" id="MFNF01000001">
    <property type="protein sequence ID" value="OGH04734.1"/>
    <property type="molecule type" value="Genomic_DNA"/>
</dbReference>
<dbReference type="Proteomes" id="UP000177583">
    <property type="component" value="Unassembled WGS sequence"/>
</dbReference>
<dbReference type="InterPro" id="IPR051471">
    <property type="entry name" value="Bacterial_PTS_sugar_comp"/>
</dbReference>
<dbReference type="Gene3D" id="3.40.50.510">
    <property type="entry name" value="Phosphotransferase system, mannose-type IIA component"/>
    <property type="match status" value="1"/>
</dbReference>
<evidence type="ECO:0000259" key="2">
    <source>
        <dbReference type="PROSITE" id="PS51096"/>
    </source>
</evidence>
<name>A0A1F6H362_9PROT</name>
<organism evidence="3 4">
    <name type="scientific">Candidatus Lambdaproteobacteria bacterium RIFOXYD2_FULL_56_26</name>
    <dbReference type="NCBI Taxonomy" id="1817773"/>
    <lineage>
        <taxon>Bacteria</taxon>
        <taxon>Pseudomonadati</taxon>
        <taxon>Pseudomonadota</taxon>
        <taxon>Candidatus Lambdaproteobacteria</taxon>
    </lineage>
</organism>
<protein>
    <recommendedName>
        <fullName evidence="2">PTS EIIA type-4 domain-containing protein</fullName>
    </recommendedName>
</protein>
<dbReference type="Pfam" id="PF03610">
    <property type="entry name" value="EIIA-man"/>
    <property type="match status" value="1"/>
</dbReference>
<accession>A0A1F6H362</accession>
<evidence type="ECO:0000256" key="1">
    <source>
        <dbReference type="ARBA" id="ARBA00022679"/>
    </source>
</evidence>
<comment type="caution">
    <text evidence="3">The sequence shown here is derived from an EMBL/GenBank/DDBJ whole genome shotgun (WGS) entry which is preliminary data.</text>
</comment>
<evidence type="ECO:0000313" key="3">
    <source>
        <dbReference type="EMBL" id="OGH04734.1"/>
    </source>
</evidence>
<dbReference type="GO" id="GO:0009401">
    <property type="term" value="P:phosphoenolpyruvate-dependent sugar phosphotransferase system"/>
    <property type="evidence" value="ECO:0007669"/>
    <property type="project" value="InterPro"/>
</dbReference>
<dbReference type="PANTHER" id="PTHR33799:SF1">
    <property type="entry name" value="PTS SYSTEM MANNOSE-SPECIFIC EIIAB COMPONENT-RELATED"/>
    <property type="match status" value="1"/>
</dbReference>
<feature type="domain" description="PTS EIIA type-4" evidence="2">
    <location>
        <begin position="1"/>
        <end position="123"/>
    </location>
</feature>
<dbReference type="InterPro" id="IPR004701">
    <property type="entry name" value="PTS_EIIA_man-typ"/>
</dbReference>
<reference evidence="3 4" key="1">
    <citation type="journal article" date="2016" name="Nat. Commun.">
        <title>Thousands of microbial genomes shed light on interconnected biogeochemical processes in an aquifer system.</title>
        <authorList>
            <person name="Anantharaman K."/>
            <person name="Brown C.T."/>
            <person name="Hug L.A."/>
            <person name="Sharon I."/>
            <person name="Castelle C.J."/>
            <person name="Probst A.J."/>
            <person name="Thomas B.C."/>
            <person name="Singh A."/>
            <person name="Wilkins M.J."/>
            <person name="Karaoz U."/>
            <person name="Brodie E.L."/>
            <person name="Williams K.H."/>
            <person name="Hubbard S.S."/>
            <person name="Banfield J.F."/>
        </authorList>
    </citation>
    <scope>NUCLEOTIDE SEQUENCE [LARGE SCALE GENOMIC DNA]</scope>
</reference>
<dbReference type="GO" id="GO:0016740">
    <property type="term" value="F:transferase activity"/>
    <property type="evidence" value="ECO:0007669"/>
    <property type="project" value="UniProtKB-KW"/>
</dbReference>
<proteinExistence type="predicted"/>
<sequence length="130" mass="13833">MTRILVITHGNLASELVKIAQSILEKTVAVTAVDLGSEDKGTELVRRVKEAIGPVEAQGRIIALTDVFGGTPSNLFLPFHQPGKLEMITGVNLGMLLHLLTTDLEGDLSQVCTQAKLAGQEAILVAGEYL</sequence>